<organism evidence="3 4">
    <name type="scientific">Acinonyx jubatus</name>
    <name type="common">Cheetah</name>
    <dbReference type="NCBI Taxonomy" id="32536"/>
    <lineage>
        <taxon>Eukaryota</taxon>
        <taxon>Metazoa</taxon>
        <taxon>Chordata</taxon>
        <taxon>Craniata</taxon>
        <taxon>Vertebrata</taxon>
        <taxon>Euteleostomi</taxon>
        <taxon>Mammalia</taxon>
        <taxon>Eutheria</taxon>
        <taxon>Laurasiatheria</taxon>
        <taxon>Carnivora</taxon>
        <taxon>Feliformia</taxon>
        <taxon>Felidae</taxon>
        <taxon>Felinae</taxon>
        <taxon>Acinonyx</taxon>
    </lineage>
</organism>
<dbReference type="RefSeq" id="XP_026923337.2">
    <property type="nucleotide sequence ID" value="XM_027067536.2"/>
</dbReference>
<keyword evidence="3" id="KW-1185">Reference proteome</keyword>
<evidence type="ECO:0000313" key="4">
    <source>
        <dbReference type="RefSeq" id="XP_026923337.2"/>
    </source>
</evidence>
<dbReference type="GO" id="GO:0000813">
    <property type="term" value="C:ESCRT I complex"/>
    <property type="evidence" value="ECO:0007669"/>
    <property type="project" value="InterPro"/>
</dbReference>
<feature type="region of interest" description="Disordered" evidence="1">
    <location>
        <begin position="85"/>
        <end position="160"/>
    </location>
</feature>
<dbReference type="Pfam" id="PF21267">
    <property type="entry name" value="UBAP-1_UBA2"/>
    <property type="match status" value="1"/>
</dbReference>
<dbReference type="InterPro" id="IPR038870">
    <property type="entry name" value="UBAP1"/>
</dbReference>
<dbReference type="Proteomes" id="UP001652583">
    <property type="component" value="Chromosome B3"/>
</dbReference>
<gene>
    <name evidence="4" type="primary">UBAP1L</name>
</gene>
<sequence length="325" mass="35414">MNALDDVPFKVPNGFVIGTEPLPGPELSVPACRELLLGSMHDFSLERRALFWVEAVLRGPCPFQCDAPGTVSAPPAWLLLVSPDREPVPMPAADTGPEAGPQQRLEEEVEEEENQDEDHDEEEAASASEEEPRPCSPQPGPPASPAPPASPGPGHPRCSLDMLRGMRSELAGARRRLSEGRLAARPRALLHRIRHRALSLCPSPAPSQCPVPPPGPAPPLPSTPAPPPRPSTAGAMPPLRSHKPTVAFLSYLSACDRLLRQGYEEGLVEEAMEMFQFSESQAGEFLRLWEQFSDMGFQQDRIKEVLLVHGNRREQALEELVACAQ</sequence>
<proteinExistence type="predicted"/>
<feature type="domain" description="UMA" evidence="2">
    <location>
        <begin position="4"/>
        <end position="50"/>
    </location>
</feature>
<evidence type="ECO:0000256" key="1">
    <source>
        <dbReference type="SAM" id="MobiDB-lite"/>
    </source>
</evidence>
<name>A0A6J2A0K4_ACIJB</name>
<feature type="compositionally biased region" description="Acidic residues" evidence="1">
    <location>
        <begin position="107"/>
        <end position="124"/>
    </location>
</feature>
<dbReference type="InterPro" id="IPR023340">
    <property type="entry name" value="UMA"/>
</dbReference>
<dbReference type="PROSITE" id="PS51497">
    <property type="entry name" value="UMA"/>
    <property type="match status" value="1"/>
</dbReference>
<dbReference type="GeneID" id="106989655"/>
<evidence type="ECO:0000313" key="3">
    <source>
        <dbReference type="Proteomes" id="UP001652583"/>
    </source>
</evidence>
<dbReference type="Gene3D" id="1.20.120.1920">
    <property type="entry name" value="UBAP1 SOUBA domain"/>
    <property type="match status" value="1"/>
</dbReference>
<dbReference type="PANTHER" id="PTHR15960">
    <property type="entry name" value="LD44032P"/>
    <property type="match status" value="1"/>
</dbReference>
<reference evidence="4" key="1">
    <citation type="submission" date="2025-08" db="UniProtKB">
        <authorList>
            <consortium name="RefSeq"/>
        </authorList>
    </citation>
    <scope>IDENTIFICATION</scope>
    <source>
        <tissue evidence="4">Blood</tissue>
    </source>
</reference>
<dbReference type="InterPro" id="IPR042575">
    <property type="entry name" value="UBAP1_C"/>
</dbReference>
<feature type="region of interest" description="Disordered" evidence="1">
    <location>
        <begin position="204"/>
        <end position="239"/>
    </location>
</feature>
<dbReference type="CDD" id="cd14316">
    <property type="entry name" value="UBA2_UBAP1_like"/>
    <property type="match status" value="1"/>
</dbReference>
<dbReference type="AlphaFoldDB" id="A0A6J2A0K4"/>
<feature type="compositionally biased region" description="Pro residues" evidence="1">
    <location>
        <begin position="204"/>
        <end position="230"/>
    </location>
</feature>
<dbReference type="GO" id="GO:0043130">
    <property type="term" value="F:ubiquitin binding"/>
    <property type="evidence" value="ECO:0007669"/>
    <property type="project" value="InterPro"/>
</dbReference>
<protein>
    <submittedName>
        <fullName evidence="4">Ubiquitin-associated protein 1-like isoform X2</fullName>
    </submittedName>
</protein>
<dbReference type="GO" id="GO:0043162">
    <property type="term" value="P:ubiquitin-dependent protein catabolic process via the multivesicular body sorting pathway"/>
    <property type="evidence" value="ECO:0007669"/>
    <property type="project" value="InterPro"/>
</dbReference>
<dbReference type="PANTHER" id="PTHR15960:SF3">
    <property type="entry name" value="UBIQUITIN-ASSOCIATED PROTEIN 1-LIKE"/>
    <property type="match status" value="1"/>
</dbReference>
<dbReference type="InterPro" id="IPR049467">
    <property type="entry name" value="UBAP-1-like_UBA2"/>
</dbReference>
<evidence type="ECO:0000259" key="2">
    <source>
        <dbReference type="PROSITE" id="PS51497"/>
    </source>
</evidence>
<feature type="compositionally biased region" description="Pro residues" evidence="1">
    <location>
        <begin position="134"/>
        <end position="154"/>
    </location>
</feature>
<accession>A0A6J2A0K4</accession>